<proteinExistence type="predicted"/>
<dbReference type="PRINTS" id="PR00154">
    <property type="entry name" value="AMPBINDING"/>
</dbReference>
<dbReference type="Pfam" id="PF00501">
    <property type="entry name" value="AMP-binding"/>
    <property type="match status" value="1"/>
</dbReference>
<comment type="caution">
    <text evidence="2">The sequence shown here is derived from an EMBL/GenBank/DDBJ whole genome shotgun (WGS) entry which is preliminary data.</text>
</comment>
<dbReference type="AlphaFoldDB" id="A0A9W8E6D3"/>
<feature type="domain" description="AMP-dependent synthetase/ligase" evidence="1">
    <location>
        <begin position="1"/>
        <end position="138"/>
    </location>
</feature>
<evidence type="ECO:0000259" key="1">
    <source>
        <dbReference type="Pfam" id="PF00501"/>
    </source>
</evidence>
<dbReference type="GO" id="GO:0031177">
    <property type="term" value="F:phosphopantetheine binding"/>
    <property type="evidence" value="ECO:0007669"/>
    <property type="project" value="TreeGrafter"/>
</dbReference>
<dbReference type="InterPro" id="IPR042099">
    <property type="entry name" value="ANL_N_sf"/>
</dbReference>
<dbReference type="InterPro" id="IPR020845">
    <property type="entry name" value="AMP-binding_CS"/>
</dbReference>
<evidence type="ECO:0000313" key="2">
    <source>
        <dbReference type="EMBL" id="KAJ1972899.1"/>
    </source>
</evidence>
<dbReference type="OrthoDB" id="416786at2759"/>
<dbReference type="EMBL" id="JANBQB010000938">
    <property type="protein sequence ID" value="KAJ1972899.1"/>
    <property type="molecule type" value="Genomic_DNA"/>
</dbReference>
<sequence>MLGVLTAGATFVPIDPEYPLERIEYIVQDCGIRHMLCHPTDRQMASALQNRVTISLHDISSAIDHGLASDFATTMFPSIAPSNLAYIMYTSGSTGRPKGVMIEHHSLATLVQQAAECTDIRPGGRHLQMLALTFDSALGDI</sequence>
<dbReference type="Gene3D" id="3.40.50.12780">
    <property type="entry name" value="N-terminal domain of ligase-like"/>
    <property type="match status" value="1"/>
</dbReference>
<dbReference type="Proteomes" id="UP001151582">
    <property type="component" value="Unassembled WGS sequence"/>
</dbReference>
<dbReference type="GO" id="GO:0005737">
    <property type="term" value="C:cytoplasm"/>
    <property type="evidence" value="ECO:0007669"/>
    <property type="project" value="TreeGrafter"/>
</dbReference>
<gene>
    <name evidence="2" type="ORF">H4R34_005253</name>
</gene>
<keyword evidence="3" id="KW-1185">Reference proteome</keyword>
<dbReference type="InterPro" id="IPR020459">
    <property type="entry name" value="AMP-binding"/>
</dbReference>
<accession>A0A9W8E6D3</accession>
<dbReference type="InterPro" id="IPR000873">
    <property type="entry name" value="AMP-dep_synth/lig_dom"/>
</dbReference>
<dbReference type="PANTHER" id="PTHR45527:SF1">
    <property type="entry name" value="FATTY ACID SYNTHASE"/>
    <property type="match status" value="1"/>
</dbReference>
<reference evidence="2" key="1">
    <citation type="submission" date="2022-07" db="EMBL/GenBank/DDBJ databases">
        <title>Phylogenomic reconstructions and comparative analyses of Kickxellomycotina fungi.</title>
        <authorList>
            <person name="Reynolds N.K."/>
            <person name="Stajich J.E."/>
            <person name="Barry K."/>
            <person name="Grigoriev I.V."/>
            <person name="Crous P."/>
            <person name="Smith M.E."/>
        </authorList>
    </citation>
    <scope>NUCLEOTIDE SEQUENCE</scope>
    <source>
        <strain evidence="2">RSA 567</strain>
    </source>
</reference>
<protein>
    <recommendedName>
        <fullName evidence="1">AMP-dependent synthetase/ligase domain-containing protein</fullName>
    </recommendedName>
</protein>
<dbReference type="SUPFAM" id="SSF56801">
    <property type="entry name" value="Acetyl-CoA synthetase-like"/>
    <property type="match status" value="1"/>
</dbReference>
<organism evidence="2 3">
    <name type="scientific">Dimargaris verticillata</name>
    <dbReference type="NCBI Taxonomy" id="2761393"/>
    <lineage>
        <taxon>Eukaryota</taxon>
        <taxon>Fungi</taxon>
        <taxon>Fungi incertae sedis</taxon>
        <taxon>Zoopagomycota</taxon>
        <taxon>Kickxellomycotina</taxon>
        <taxon>Dimargaritomycetes</taxon>
        <taxon>Dimargaritales</taxon>
        <taxon>Dimargaritaceae</taxon>
        <taxon>Dimargaris</taxon>
    </lineage>
</organism>
<dbReference type="PANTHER" id="PTHR45527">
    <property type="entry name" value="NONRIBOSOMAL PEPTIDE SYNTHETASE"/>
    <property type="match status" value="1"/>
</dbReference>
<name>A0A9W8E6D3_9FUNG</name>
<dbReference type="GO" id="GO:0044550">
    <property type="term" value="P:secondary metabolite biosynthetic process"/>
    <property type="evidence" value="ECO:0007669"/>
    <property type="project" value="TreeGrafter"/>
</dbReference>
<dbReference type="GO" id="GO:0043041">
    <property type="term" value="P:amino acid activation for nonribosomal peptide biosynthetic process"/>
    <property type="evidence" value="ECO:0007669"/>
    <property type="project" value="TreeGrafter"/>
</dbReference>
<dbReference type="PROSITE" id="PS00455">
    <property type="entry name" value="AMP_BINDING"/>
    <property type="match status" value="1"/>
</dbReference>
<evidence type="ECO:0000313" key="3">
    <source>
        <dbReference type="Proteomes" id="UP001151582"/>
    </source>
</evidence>